<reference evidence="1 2" key="1">
    <citation type="submission" date="2014-08" db="EMBL/GenBank/DDBJ databases">
        <title>Whole genome shotgun sequence of Rhizobium rubi NBRC 13261.</title>
        <authorList>
            <person name="Katano-Makiyama Y."/>
            <person name="Hosoyama A."/>
            <person name="Hashimoto M."/>
            <person name="Hosoyama Y."/>
            <person name="Noguchi M."/>
            <person name="Tsuchikane K."/>
            <person name="Uohara A."/>
            <person name="Ohji S."/>
            <person name="Ichikawa N."/>
            <person name="Kimura A."/>
            <person name="Yamazoe A."/>
            <person name="Fujita N."/>
        </authorList>
    </citation>
    <scope>NUCLEOTIDE SEQUENCE [LARGE SCALE GENOMIC DNA]</scope>
    <source>
        <strain evidence="1 2">NBRC 13261</strain>
    </source>
</reference>
<organism evidence="1 2">
    <name type="scientific">Agrobacterium rubi TR3 = NBRC 13261</name>
    <dbReference type="NCBI Taxonomy" id="1368415"/>
    <lineage>
        <taxon>Bacteria</taxon>
        <taxon>Pseudomonadati</taxon>
        <taxon>Pseudomonadota</taxon>
        <taxon>Alphaproteobacteria</taxon>
        <taxon>Hyphomicrobiales</taxon>
        <taxon>Rhizobiaceae</taxon>
        <taxon>Rhizobium/Agrobacterium group</taxon>
        <taxon>Agrobacterium</taxon>
    </lineage>
</organism>
<proteinExistence type="predicted"/>
<dbReference type="AlphaFoldDB" id="A0A081CRZ1"/>
<accession>A0A081CRZ1</accession>
<name>A0A081CRZ1_9HYPH</name>
<dbReference type="Proteomes" id="UP000028701">
    <property type="component" value="Unassembled WGS sequence"/>
</dbReference>
<evidence type="ECO:0000313" key="2">
    <source>
        <dbReference type="Proteomes" id="UP000028701"/>
    </source>
</evidence>
<protein>
    <submittedName>
        <fullName evidence="1">Uncharacterized protein</fullName>
    </submittedName>
</protein>
<dbReference type="EMBL" id="BBJU01000006">
    <property type="protein sequence ID" value="GAK69437.1"/>
    <property type="molecule type" value="Genomic_DNA"/>
</dbReference>
<evidence type="ECO:0000313" key="1">
    <source>
        <dbReference type="EMBL" id="GAK69437.1"/>
    </source>
</evidence>
<gene>
    <name evidence="1" type="ORF">RRU01S_06_00450</name>
</gene>
<sequence>MNAKRLRMVIVLSHSGCLITALLRWPNAARLVLIPAGMYHTQLWQASDHGKSVGAQEKLKEVLDIALNGM</sequence>
<comment type="caution">
    <text evidence="1">The sequence shown here is derived from an EMBL/GenBank/DDBJ whole genome shotgun (WGS) entry which is preliminary data.</text>
</comment>